<comment type="cofactor">
    <cofactor evidence="1">
        <name>Mg(2+)</name>
        <dbReference type="ChEBI" id="CHEBI:18420"/>
    </cofactor>
</comment>
<evidence type="ECO:0000256" key="6">
    <source>
        <dbReference type="ARBA" id="ARBA00022723"/>
    </source>
</evidence>
<evidence type="ECO:0000256" key="5">
    <source>
        <dbReference type="ARBA" id="ARBA00022679"/>
    </source>
</evidence>
<dbReference type="Proteomes" id="UP000069926">
    <property type="component" value="Chromosome"/>
</dbReference>
<comment type="pathway">
    <text evidence="2">Bacterial outer membrane biogenesis; LPS core biosynthesis.</text>
</comment>
<evidence type="ECO:0000256" key="4">
    <source>
        <dbReference type="ARBA" id="ARBA00022676"/>
    </source>
</evidence>
<dbReference type="OrthoDB" id="9807549at2"/>
<dbReference type="CDD" id="cd04194">
    <property type="entry name" value="GT8_A4GalT_like"/>
    <property type="match status" value="1"/>
</dbReference>
<dbReference type="PANTHER" id="PTHR13778">
    <property type="entry name" value="GLYCOSYLTRANSFERASE 8 DOMAIN-CONTAINING PROTEIN"/>
    <property type="match status" value="1"/>
</dbReference>
<keyword evidence="7" id="KW-0460">Magnesium</keyword>
<protein>
    <submittedName>
        <fullName evidence="10">General stress protein A</fullName>
    </submittedName>
</protein>
<dbReference type="InterPro" id="IPR013645">
    <property type="entry name" value="Glyco_transf_8N"/>
</dbReference>
<gene>
    <name evidence="10" type="primary">gspA_1</name>
    <name evidence="10" type="ORF">AUT07_00127</name>
</gene>
<dbReference type="PATRIC" id="fig|634113.3.peg.122"/>
<dbReference type="RefSeq" id="WP_066282796.1">
    <property type="nucleotide sequence ID" value="NZ_CP013920.1"/>
</dbReference>
<dbReference type="PANTHER" id="PTHR13778:SF47">
    <property type="entry name" value="LIPOPOLYSACCHARIDE 1,3-GALACTOSYLTRANSFERASE"/>
    <property type="match status" value="1"/>
</dbReference>
<dbReference type="GO" id="GO:0008918">
    <property type="term" value="F:lipopolysaccharide 3-alpha-galactosyltransferase activity"/>
    <property type="evidence" value="ECO:0007669"/>
    <property type="project" value="InterPro"/>
</dbReference>
<keyword evidence="6" id="KW-0479">Metal-binding</keyword>
<dbReference type="InterPro" id="IPR002495">
    <property type="entry name" value="Glyco_trans_8"/>
</dbReference>
<keyword evidence="4" id="KW-0328">Glycosyltransferase</keyword>
<evidence type="ECO:0000256" key="8">
    <source>
        <dbReference type="ARBA" id="ARBA00022985"/>
    </source>
</evidence>
<keyword evidence="11" id="KW-1185">Reference proteome</keyword>
<dbReference type="KEGG" id="asy:AUT07_00127"/>
<name>A0A0X9VM07_9GAMM</name>
<evidence type="ECO:0000256" key="2">
    <source>
        <dbReference type="ARBA" id="ARBA00004713"/>
    </source>
</evidence>
<feature type="domain" description="Glycosyl transferase family 8 C-terminal" evidence="9">
    <location>
        <begin position="277"/>
        <end position="329"/>
    </location>
</feature>
<sequence>MRKIITKILCLKQNIYKPYYPKFNIAYGVDKNFLYGCGISIASIALQNTKFNYRFHIFTSYFNDDNKILFFNLSQQYNLKINIYLVKDQSLKLLPNTKNWSYHTYFRFIIADYFVDKIDKILYLDADMICNNKLDKLQEINFNNNEIAAVVIEKDEKWWKKRAIALKTVNISKGYFNAGFLLINLKRWAEEEISTRAMKLLRDKNSKNKFSFLDQDVLNILLMNKVIYLAKKYNTQYNINHDLQSIQKQAFNIDAVFIHYIGPTKPWHEWGTSQFLQPFIKAKNASPWKNKPLLKAKSIHLLRYCAKHKFKQKKYYDSIKYFILYYLAKSKKIFKRLKSNV</sequence>
<dbReference type="SUPFAM" id="SSF53448">
    <property type="entry name" value="Nucleotide-diphospho-sugar transferases"/>
    <property type="match status" value="1"/>
</dbReference>
<keyword evidence="8" id="KW-0448">Lipopolysaccharide biosynthesis</keyword>
<evidence type="ECO:0000256" key="7">
    <source>
        <dbReference type="ARBA" id="ARBA00022842"/>
    </source>
</evidence>
<dbReference type="AlphaFoldDB" id="A0A0X9VM07"/>
<dbReference type="Pfam" id="PF01501">
    <property type="entry name" value="Glyco_transf_8"/>
    <property type="match status" value="1"/>
</dbReference>
<dbReference type="Pfam" id="PF08437">
    <property type="entry name" value="Glyco_transf_8C"/>
    <property type="match status" value="1"/>
</dbReference>
<dbReference type="EMBL" id="CP013920">
    <property type="protein sequence ID" value="AMA64716.1"/>
    <property type="molecule type" value="Genomic_DNA"/>
</dbReference>
<comment type="similarity">
    <text evidence="3">Belongs to the glycosyltransferase 8 family.</text>
</comment>
<dbReference type="InterPro" id="IPR050748">
    <property type="entry name" value="Glycosyltrans_8_dom-fam"/>
</dbReference>
<keyword evidence="5" id="KW-0808">Transferase</keyword>
<reference evidence="10 11" key="1">
    <citation type="submission" date="2016-01" db="EMBL/GenBank/DDBJ databases">
        <title>Genome sequence of Ca. Arsenophonus lipopteni, the exclusive symbiont of a blood sucking fly Lipoptena cervi (Diptera: Hippoboscidae).</title>
        <authorList>
            <person name="Novakova E."/>
            <person name="Hypsa V."/>
            <person name="Nguyen P."/>
            <person name="Husnik F."/>
            <person name="Darby A.C."/>
        </authorList>
    </citation>
    <scope>NUCLEOTIDE SEQUENCE [LARGE SCALE GENOMIC DNA]</scope>
    <source>
        <strain evidence="10 11">CB</strain>
    </source>
</reference>
<evidence type="ECO:0000256" key="1">
    <source>
        <dbReference type="ARBA" id="ARBA00001946"/>
    </source>
</evidence>
<dbReference type="InterPro" id="IPR029044">
    <property type="entry name" value="Nucleotide-diphossugar_trans"/>
</dbReference>
<evidence type="ECO:0000256" key="3">
    <source>
        <dbReference type="ARBA" id="ARBA00006351"/>
    </source>
</evidence>
<dbReference type="GO" id="GO:0046872">
    <property type="term" value="F:metal ion binding"/>
    <property type="evidence" value="ECO:0007669"/>
    <property type="project" value="UniProtKB-KW"/>
</dbReference>
<organism evidence="10 11">
    <name type="scientific">Candidatus Arsenophonus lipoptenae</name>
    <dbReference type="NCBI Taxonomy" id="634113"/>
    <lineage>
        <taxon>Bacteria</taxon>
        <taxon>Pseudomonadati</taxon>
        <taxon>Pseudomonadota</taxon>
        <taxon>Gammaproteobacteria</taxon>
        <taxon>Enterobacterales</taxon>
        <taxon>Morganellaceae</taxon>
        <taxon>Arsenophonus</taxon>
    </lineage>
</organism>
<evidence type="ECO:0000259" key="9">
    <source>
        <dbReference type="Pfam" id="PF08437"/>
    </source>
</evidence>
<dbReference type="Gene3D" id="3.90.550.10">
    <property type="entry name" value="Spore Coat Polysaccharide Biosynthesis Protein SpsA, Chain A"/>
    <property type="match status" value="1"/>
</dbReference>
<evidence type="ECO:0000313" key="10">
    <source>
        <dbReference type="EMBL" id="AMA64716.1"/>
    </source>
</evidence>
<dbReference type="STRING" id="634113.AUT07_00127"/>
<accession>A0A0X9VM07</accession>
<proteinExistence type="inferred from homology"/>
<evidence type="ECO:0000313" key="11">
    <source>
        <dbReference type="Proteomes" id="UP000069926"/>
    </source>
</evidence>